<dbReference type="KEGG" id="meti:DK427_13235"/>
<protein>
    <recommendedName>
        <fullName evidence="5">Acetylornithine aminotransferase</fullName>
        <shortName evidence="5">ACOAT</shortName>
        <ecNumber evidence="5">2.6.1.11</ecNumber>
    </recommendedName>
</protein>
<dbReference type="CDD" id="cd00610">
    <property type="entry name" value="OAT_like"/>
    <property type="match status" value="1"/>
</dbReference>
<keyword evidence="3 5" id="KW-0808">Transferase</keyword>
<evidence type="ECO:0000256" key="3">
    <source>
        <dbReference type="ARBA" id="ARBA00022679"/>
    </source>
</evidence>
<dbReference type="PANTHER" id="PTHR11986">
    <property type="entry name" value="AMINOTRANSFERASE CLASS III"/>
    <property type="match status" value="1"/>
</dbReference>
<dbReference type="Pfam" id="PF00202">
    <property type="entry name" value="Aminotran_3"/>
    <property type="match status" value="1"/>
</dbReference>
<keyword evidence="5" id="KW-0028">Amino-acid biosynthesis</keyword>
<dbReference type="EMBL" id="CP029551">
    <property type="protein sequence ID" value="AWN36579.1"/>
    <property type="molecule type" value="Genomic_DNA"/>
</dbReference>
<comment type="subunit">
    <text evidence="5">Homodimer.</text>
</comment>
<keyword evidence="1 5" id="KW-0055">Arginine biosynthesis</keyword>
<feature type="binding site" evidence="5">
    <location>
        <begin position="96"/>
        <end position="97"/>
    </location>
    <ligand>
        <name>pyridoxal 5'-phosphate</name>
        <dbReference type="ChEBI" id="CHEBI:597326"/>
    </ligand>
</feature>
<organism evidence="6 7">
    <name type="scientific">Methylobacterium radiodurans</name>
    <dbReference type="NCBI Taxonomy" id="2202828"/>
    <lineage>
        <taxon>Bacteria</taxon>
        <taxon>Pseudomonadati</taxon>
        <taxon>Pseudomonadota</taxon>
        <taxon>Alphaproteobacteria</taxon>
        <taxon>Hyphomicrobiales</taxon>
        <taxon>Methylobacteriaceae</taxon>
        <taxon>Methylobacterium</taxon>
    </lineage>
</organism>
<evidence type="ECO:0000256" key="1">
    <source>
        <dbReference type="ARBA" id="ARBA00022571"/>
    </source>
</evidence>
<dbReference type="OrthoDB" id="9801834at2"/>
<feature type="modified residue" description="N6-(pyridoxal phosphate)lysine" evidence="5">
    <location>
        <position position="243"/>
    </location>
</feature>
<evidence type="ECO:0000256" key="2">
    <source>
        <dbReference type="ARBA" id="ARBA00022576"/>
    </source>
</evidence>
<dbReference type="PROSITE" id="PS00600">
    <property type="entry name" value="AA_TRANSFER_CLASS_3"/>
    <property type="match status" value="1"/>
</dbReference>
<dbReference type="GO" id="GO:0042802">
    <property type="term" value="F:identical protein binding"/>
    <property type="evidence" value="ECO:0007669"/>
    <property type="project" value="TreeGrafter"/>
</dbReference>
<dbReference type="Gene3D" id="3.90.1150.10">
    <property type="entry name" value="Aspartate Aminotransferase, domain 1"/>
    <property type="match status" value="1"/>
</dbReference>
<dbReference type="PIRSF" id="PIRSF000521">
    <property type="entry name" value="Transaminase_4ab_Lys_Orn"/>
    <property type="match status" value="1"/>
</dbReference>
<feature type="binding site" evidence="5">
    <location>
        <position position="129"/>
    </location>
    <ligand>
        <name>pyridoxal 5'-phosphate</name>
        <dbReference type="ChEBI" id="CHEBI:597326"/>
    </ligand>
</feature>
<dbReference type="Gene3D" id="3.40.640.10">
    <property type="entry name" value="Type I PLP-dependent aspartate aminotransferase-like (Major domain)"/>
    <property type="match status" value="1"/>
</dbReference>
<reference evidence="6 7" key="1">
    <citation type="submission" date="2018-05" db="EMBL/GenBank/DDBJ databases">
        <title>Complete Genome Sequence of Methylobacterium sp. 17Sr1-43.</title>
        <authorList>
            <person name="Srinivasan S."/>
        </authorList>
    </citation>
    <scope>NUCLEOTIDE SEQUENCE [LARGE SCALE GENOMIC DNA]</scope>
    <source>
        <strain evidence="6 7">17Sr1-43</strain>
    </source>
</reference>
<dbReference type="SUPFAM" id="SSF53383">
    <property type="entry name" value="PLP-dependent transferases"/>
    <property type="match status" value="1"/>
</dbReference>
<dbReference type="NCBIfam" id="NF002325">
    <property type="entry name" value="PRK01278.1"/>
    <property type="match status" value="1"/>
</dbReference>
<comment type="similarity">
    <text evidence="5">Belongs to the class-III pyridoxal-phosphate-dependent aminotransferase family. ArgD subfamily.</text>
</comment>
<dbReference type="GO" id="GO:0030170">
    <property type="term" value="F:pyridoxal phosphate binding"/>
    <property type="evidence" value="ECO:0007669"/>
    <property type="project" value="InterPro"/>
</dbReference>
<dbReference type="InterPro" id="IPR015424">
    <property type="entry name" value="PyrdxlP-dep_Trfase"/>
</dbReference>
<gene>
    <name evidence="5" type="primary">argD</name>
    <name evidence="6" type="ORF">DK427_13235</name>
</gene>
<dbReference type="InterPro" id="IPR049704">
    <property type="entry name" value="Aminotrans_3_PPA_site"/>
</dbReference>
<proteinExistence type="inferred from homology"/>
<dbReference type="EC" id="2.6.1.11" evidence="5"/>
<accession>A0A2U8VS20</accession>
<comment type="subcellular location">
    <subcellularLocation>
        <location evidence="5">Cytoplasm</location>
    </subcellularLocation>
</comment>
<feature type="binding site" evidence="5">
    <location>
        <begin position="214"/>
        <end position="217"/>
    </location>
    <ligand>
        <name>pyridoxal 5'-phosphate</name>
        <dbReference type="ChEBI" id="CHEBI:597326"/>
    </ligand>
</feature>
<dbReference type="GO" id="GO:0006526">
    <property type="term" value="P:L-arginine biosynthetic process"/>
    <property type="evidence" value="ECO:0007669"/>
    <property type="project" value="UniProtKB-UniRule"/>
</dbReference>
<feature type="binding site" evidence="5">
    <location>
        <position position="272"/>
    </location>
    <ligand>
        <name>pyridoxal 5'-phosphate</name>
        <dbReference type="ChEBI" id="CHEBI:597326"/>
    </ligand>
</feature>
<dbReference type="GO" id="GO:0005737">
    <property type="term" value="C:cytoplasm"/>
    <property type="evidence" value="ECO:0007669"/>
    <property type="project" value="UniProtKB-SubCell"/>
</dbReference>
<evidence type="ECO:0000313" key="6">
    <source>
        <dbReference type="EMBL" id="AWN36579.1"/>
    </source>
</evidence>
<evidence type="ECO:0000313" key="7">
    <source>
        <dbReference type="Proteomes" id="UP000246058"/>
    </source>
</evidence>
<dbReference type="FunFam" id="3.40.640.10:FF:000004">
    <property type="entry name" value="Acetylornithine aminotransferase"/>
    <property type="match status" value="1"/>
</dbReference>
<comment type="catalytic activity">
    <reaction evidence="5">
        <text>N(2)-acetyl-L-ornithine + 2-oxoglutarate = N-acetyl-L-glutamate 5-semialdehyde + L-glutamate</text>
        <dbReference type="Rhea" id="RHEA:18049"/>
        <dbReference type="ChEBI" id="CHEBI:16810"/>
        <dbReference type="ChEBI" id="CHEBI:29123"/>
        <dbReference type="ChEBI" id="CHEBI:29985"/>
        <dbReference type="ChEBI" id="CHEBI:57805"/>
        <dbReference type="EC" id="2.6.1.11"/>
    </reaction>
</comment>
<keyword evidence="2 5" id="KW-0032">Aminotransferase</keyword>
<comment type="pathway">
    <text evidence="5">Amino-acid biosynthesis; L-arginine biosynthesis; N(2)-acetyl-L-ornithine from L-glutamate: step 4/4.</text>
</comment>
<dbReference type="Proteomes" id="UP000246058">
    <property type="component" value="Chromosome"/>
</dbReference>
<evidence type="ECO:0000256" key="5">
    <source>
        <dbReference type="HAMAP-Rule" id="MF_01107"/>
    </source>
</evidence>
<dbReference type="InterPro" id="IPR005814">
    <property type="entry name" value="Aminotrans_3"/>
</dbReference>
<dbReference type="GO" id="GO:0003992">
    <property type="term" value="F:N2-acetyl-L-ornithine:2-oxoglutarate 5-aminotransferase activity"/>
    <property type="evidence" value="ECO:0007669"/>
    <property type="project" value="UniProtKB-UniRule"/>
</dbReference>
<dbReference type="InterPro" id="IPR015422">
    <property type="entry name" value="PyrdxlP-dep_Trfase_small"/>
</dbReference>
<dbReference type="NCBIfam" id="TIGR00707">
    <property type="entry name" value="argD"/>
    <property type="match status" value="1"/>
</dbReference>
<dbReference type="InterPro" id="IPR050103">
    <property type="entry name" value="Class-III_PLP-dep_AT"/>
</dbReference>
<dbReference type="AlphaFoldDB" id="A0A2U8VS20"/>
<evidence type="ECO:0000256" key="4">
    <source>
        <dbReference type="ARBA" id="ARBA00022898"/>
    </source>
</evidence>
<keyword evidence="4 5" id="KW-0663">Pyridoxal phosphate</keyword>
<sequence length="397" mass="41683">MTSVLLPNYVRAPIAFERGEGAWLVARGGERYLDFGAGVAVNALGHAHPHLVAALTEQAGKVWHVSNLYEIPEGERLGQRLVDATFADIAFFCNSGAEANEAAIKMARKYHAAGGHPERFRIVTFEGAFHGRTLATIAAGGQQKYIEGFGPKVDGFDQVPAGDMAALEAAITPETAALMIEPIQGEGGVRVVPAAELRHLRALCDRHGLLLIMDEVQTGVGRTGKLFAHEWSGVTPDIMSAAKGIGGGFPLGVCLATREAARGMVPGSHGTTFGGNPLAMAVGNAVLDVVLAPGFLEQVGRTALNLKQKLAGLMDRHPGVVEEIRGEGLMLGLKLRVPNTDFAAAARAEHLLCIPAGDNVVRLLPPLIITEDDVAQAVDRLEAAASSLDGALRGAAE</sequence>
<name>A0A2U8VS20_9HYPH</name>
<feature type="binding site" evidence="5">
    <location>
        <position position="132"/>
    </location>
    <ligand>
        <name>N(2)-acetyl-L-ornithine</name>
        <dbReference type="ChEBI" id="CHEBI:57805"/>
    </ligand>
</feature>
<comment type="miscellaneous">
    <text evidence="5">May also have succinyldiaminopimelate aminotransferase activity, thus carrying out the corresponding step in lysine biosynthesis.</text>
</comment>
<dbReference type="PANTHER" id="PTHR11986:SF113">
    <property type="entry name" value="SUCCINYLORNITHINE TRANSAMINASE"/>
    <property type="match status" value="1"/>
</dbReference>
<dbReference type="InterPro" id="IPR015421">
    <property type="entry name" value="PyrdxlP-dep_Trfase_major"/>
</dbReference>
<keyword evidence="7" id="KW-1185">Reference proteome</keyword>
<feature type="binding site" evidence="5">
    <location>
        <position position="271"/>
    </location>
    <ligand>
        <name>N(2)-acetyl-L-ornithine</name>
        <dbReference type="ChEBI" id="CHEBI:57805"/>
    </ligand>
</feature>
<comment type="cofactor">
    <cofactor evidence="5">
        <name>pyridoxal 5'-phosphate</name>
        <dbReference type="ChEBI" id="CHEBI:597326"/>
    </cofactor>
    <text evidence="5">Binds 1 pyridoxal phosphate per subunit.</text>
</comment>
<dbReference type="RefSeq" id="WP_109951680.1">
    <property type="nucleotide sequence ID" value="NZ_CP029551.1"/>
</dbReference>
<dbReference type="InterPro" id="IPR004636">
    <property type="entry name" value="AcOrn/SuccOrn_fam"/>
</dbReference>
<keyword evidence="5" id="KW-0963">Cytoplasm</keyword>
<dbReference type="UniPathway" id="UPA00068">
    <property type="reaction ID" value="UER00109"/>
</dbReference>
<dbReference type="HAMAP" id="MF_01107">
    <property type="entry name" value="ArgD_aminotrans_3"/>
    <property type="match status" value="1"/>
</dbReference>